<dbReference type="GeneID" id="63845943"/>
<dbReference type="EMBL" id="ML976616">
    <property type="protein sequence ID" value="KAF1845580.1"/>
    <property type="molecule type" value="Genomic_DNA"/>
</dbReference>
<dbReference type="InterPro" id="IPR036864">
    <property type="entry name" value="Zn2-C6_fun-type_DNA-bd_sf"/>
</dbReference>
<evidence type="ECO:0000256" key="6">
    <source>
        <dbReference type="ARBA" id="ARBA00023242"/>
    </source>
</evidence>
<dbReference type="GO" id="GO:0006351">
    <property type="term" value="P:DNA-templated transcription"/>
    <property type="evidence" value="ECO:0007669"/>
    <property type="project" value="InterPro"/>
</dbReference>
<dbReference type="Pfam" id="PF04082">
    <property type="entry name" value="Fungal_trans"/>
    <property type="match status" value="1"/>
</dbReference>
<accession>A0A9P4GHB9</accession>
<evidence type="ECO:0000256" key="3">
    <source>
        <dbReference type="ARBA" id="ARBA00023015"/>
    </source>
</evidence>
<dbReference type="PANTHER" id="PTHR31944">
    <property type="entry name" value="HEME-RESPONSIVE ZINC FINGER TRANSCRIPTION FACTOR HAP1"/>
    <property type="match status" value="1"/>
</dbReference>
<evidence type="ECO:0000256" key="7">
    <source>
        <dbReference type="SAM" id="MobiDB-lite"/>
    </source>
</evidence>
<evidence type="ECO:0000256" key="5">
    <source>
        <dbReference type="ARBA" id="ARBA00023163"/>
    </source>
</evidence>
<feature type="region of interest" description="Disordered" evidence="7">
    <location>
        <begin position="1"/>
        <end position="29"/>
    </location>
</feature>
<keyword evidence="2" id="KW-0862">Zinc</keyword>
<keyword evidence="4" id="KW-0238">DNA-binding</keyword>
<dbReference type="GO" id="GO:0008270">
    <property type="term" value="F:zinc ion binding"/>
    <property type="evidence" value="ECO:0007669"/>
    <property type="project" value="InterPro"/>
</dbReference>
<dbReference type="Proteomes" id="UP000800039">
    <property type="component" value="Unassembled WGS sequence"/>
</dbReference>
<name>A0A9P4GHB9_9PLEO</name>
<keyword evidence="5" id="KW-0804">Transcription</keyword>
<dbReference type="Pfam" id="PF00172">
    <property type="entry name" value="Zn_clus"/>
    <property type="match status" value="1"/>
</dbReference>
<dbReference type="GO" id="GO:0001228">
    <property type="term" value="F:DNA-binding transcription activator activity, RNA polymerase II-specific"/>
    <property type="evidence" value="ECO:0007669"/>
    <property type="project" value="TreeGrafter"/>
</dbReference>
<reference evidence="9" key="1">
    <citation type="submission" date="2020-01" db="EMBL/GenBank/DDBJ databases">
        <authorList>
            <consortium name="DOE Joint Genome Institute"/>
            <person name="Haridas S."/>
            <person name="Albert R."/>
            <person name="Binder M."/>
            <person name="Bloem J."/>
            <person name="Labutti K."/>
            <person name="Salamov A."/>
            <person name="Andreopoulos B."/>
            <person name="Baker S.E."/>
            <person name="Barry K."/>
            <person name="Bills G."/>
            <person name="Bluhm B.H."/>
            <person name="Cannon C."/>
            <person name="Castanera R."/>
            <person name="Culley D.E."/>
            <person name="Daum C."/>
            <person name="Ezra D."/>
            <person name="Gonzalez J.B."/>
            <person name="Henrissat B."/>
            <person name="Kuo A."/>
            <person name="Liang C."/>
            <person name="Lipzen A."/>
            <person name="Lutzoni F."/>
            <person name="Magnuson J."/>
            <person name="Mondo S."/>
            <person name="Nolan M."/>
            <person name="Ohm R."/>
            <person name="Pangilinan J."/>
            <person name="Park H.-J."/>
            <person name="Ramirez L."/>
            <person name="Alfaro M."/>
            <person name="Sun H."/>
            <person name="Tritt A."/>
            <person name="Yoshinaga Y."/>
            <person name="Zwiers L.-H."/>
            <person name="Turgeon B.G."/>
            <person name="Goodwin S.B."/>
            <person name="Spatafora J.W."/>
            <person name="Crous P.W."/>
            <person name="Grigoriev I.V."/>
        </authorList>
    </citation>
    <scope>NUCLEOTIDE SEQUENCE</scope>
    <source>
        <strain evidence="9">CBS 394.84</strain>
    </source>
</reference>
<dbReference type="InterPro" id="IPR051430">
    <property type="entry name" value="Fungal_TF_Env_Response"/>
</dbReference>
<dbReference type="OrthoDB" id="4236860at2759"/>
<dbReference type="Gene3D" id="4.10.240.10">
    <property type="entry name" value="Zn(2)-C6 fungal-type DNA-binding domain"/>
    <property type="match status" value="1"/>
</dbReference>
<dbReference type="CDD" id="cd12148">
    <property type="entry name" value="fungal_TF_MHR"/>
    <property type="match status" value="1"/>
</dbReference>
<dbReference type="PROSITE" id="PS00463">
    <property type="entry name" value="ZN2_CY6_FUNGAL_1"/>
    <property type="match status" value="1"/>
</dbReference>
<gene>
    <name evidence="9" type="ORF">K460DRAFT_283904</name>
</gene>
<keyword evidence="10" id="KW-1185">Reference proteome</keyword>
<dbReference type="AlphaFoldDB" id="A0A9P4GHB9"/>
<evidence type="ECO:0000256" key="4">
    <source>
        <dbReference type="ARBA" id="ARBA00023125"/>
    </source>
</evidence>
<keyword evidence="6" id="KW-0539">Nucleus</keyword>
<evidence type="ECO:0000313" key="10">
    <source>
        <dbReference type="Proteomes" id="UP000800039"/>
    </source>
</evidence>
<keyword evidence="1" id="KW-0479">Metal-binding</keyword>
<dbReference type="SUPFAM" id="SSF57701">
    <property type="entry name" value="Zn2/Cys6 DNA-binding domain"/>
    <property type="match status" value="1"/>
</dbReference>
<keyword evidence="3" id="KW-0805">Transcription regulation</keyword>
<dbReference type="SMART" id="SM00066">
    <property type="entry name" value="GAL4"/>
    <property type="match status" value="1"/>
</dbReference>
<feature type="domain" description="Zn(2)-C6 fungal-type" evidence="8">
    <location>
        <begin position="37"/>
        <end position="69"/>
    </location>
</feature>
<dbReference type="RefSeq" id="XP_040788143.1">
    <property type="nucleotide sequence ID" value="XM_040928690.1"/>
</dbReference>
<dbReference type="InterPro" id="IPR001138">
    <property type="entry name" value="Zn2Cys6_DnaBD"/>
</dbReference>
<dbReference type="PROSITE" id="PS50048">
    <property type="entry name" value="ZN2_CY6_FUNGAL_2"/>
    <property type="match status" value="1"/>
</dbReference>
<proteinExistence type="predicted"/>
<evidence type="ECO:0000256" key="1">
    <source>
        <dbReference type="ARBA" id="ARBA00022723"/>
    </source>
</evidence>
<evidence type="ECO:0000259" key="8">
    <source>
        <dbReference type="PROSITE" id="PS50048"/>
    </source>
</evidence>
<comment type="caution">
    <text evidence="9">The sequence shown here is derived from an EMBL/GenBank/DDBJ whole genome shotgun (WGS) entry which is preliminary data.</text>
</comment>
<dbReference type="GO" id="GO:0005634">
    <property type="term" value="C:nucleus"/>
    <property type="evidence" value="ECO:0007669"/>
    <property type="project" value="TreeGrafter"/>
</dbReference>
<sequence>MSNRGADGTEPESRENSPEGHDGSSEKRTSKKRKVLSCYACRNRKMKCDRVYPVCGRCQKTGRADECTYDPRLLEEPHINSDTHIDGGAPFAAPEHVAHRFAHTPTSPDELRFKIRAQERRIEMLEQKLAANDSRKSLSQYEDRLPEEPDFKEQMLFRGKGFKTQFQGVTSVMSLISQYRELQAFTREALTVDHSITRVKTDFKAFRDRRKIASKRPGAITQGTDEEVLAALPERNIVDVHVALYFQTWETTYRVLHEPSFWSEYSSFWEQRHGDHGQPGFAVILLLIVATSKCLNPKDDDFMGDTTADRQIASNLIGICESWIGRQSRKRMTLLFFQLQCLALVAKRVNCVKLKQDWVTSGDLVRLALASGLHRDASLLASGKISEFEKEMKKRLWVTVTELELQSSLESGLQSSLTNLYFDAPAPANLPDDAFSIDTSEIPASRPILHFTSASYLSVALKSLPLRIHLAQLLNNPSTELRYSDILHYDAQVHSLLSALPSWEGDRAVLPAALLQLQLRQYLLLLHQPYAKLAVKNQRYMHSFITCVDVAGAMIATHDDLVAKGILALNNFRNDVVRVGLTLAQVVYHNCVQYGPMKPSALAPNMTESHFADPQIGDLPSTNGWTSPDNLLMLAALPQEPFLARTLCASSVEILERSRQIFEQKVMRLGTGYMEFWLLSAAVGMLPSAPSPATSIAYVTNTSDDIHSRCKITLDRFTTLLFRVLALQKDPGNGFALSLRDTMASISPSEGHTPILSAGAVYSRGGLGATPTTTSHASCSEIPGMNIGSVTTDGSKDMTGPFDALQDMQVDLGGWSFPDFWAFDFGGDF</sequence>
<evidence type="ECO:0000256" key="2">
    <source>
        <dbReference type="ARBA" id="ARBA00022833"/>
    </source>
</evidence>
<feature type="compositionally biased region" description="Basic and acidic residues" evidence="7">
    <location>
        <begin position="11"/>
        <end position="28"/>
    </location>
</feature>
<dbReference type="GO" id="GO:0000978">
    <property type="term" value="F:RNA polymerase II cis-regulatory region sequence-specific DNA binding"/>
    <property type="evidence" value="ECO:0007669"/>
    <property type="project" value="TreeGrafter"/>
</dbReference>
<dbReference type="CDD" id="cd00067">
    <property type="entry name" value="GAL4"/>
    <property type="match status" value="1"/>
</dbReference>
<dbReference type="InterPro" id="IPR007219">
    <property type="entry name" value="XnlR_reg_dom"/>
</dbReference>
<evidence type="ECO:0000313" key="9">
    <source>
        <dbReference type="EMBL" id="KAF1845580.1"/>
    </source>
</evidence>
<protein>
    <recommendedName>
        <fullName evidence="8">Zn(2)-C6 fungal-type domain-containing protein</fullName>
    </recommendedName>
</protein>
<dbReference type="PANTHER" id="PTHR31944:SF130">
    <property type="entry name" value="ZN(II)2CYS6 TRANSCRIPTION FACTO (EUROFUNG)"/>
    <property type="match status" value="1"/>
</dbReference>
<organism evidence="9 10">
    <name type="scientific">Cucurbitaria berberidis CBS 394.84</name>
    <dbReference type="NCBI Taxonomy" id="1168544"/>
    <lineage>
        <taxon>Eukaryota</taxon>
        <taxon>Fungi</taxon>
        <taxon>Dikarya</taxon>
        <taxon>Ascomycota</taxon>
        <taxon>Pezizomycotina</taxon>
        <taxon>Dothideomycetes</taxon>
        <taxon>Pleosporomycetidae</taxon>
        <taxon>Pleosporales</taxon>
        <taxon>Pleosporineae</taxon>
        <taxon>Cucurbitariaceae</taxon>
        <taxon>Cucurbitaria</taxon>
    </lineage>
</organism>